<protein>
    <recommendedName>
        <fullName evidence="2">Endonuclease/exonuclease/phosphatase domain-containing protein</fullName>
    </recommendedName>
</protein>
<feature type="domain" description="Endonuclease/exonuclease/phosphatase" evidence="2">
    <location>
        <begin position="424"/>
        <end position="514"/>
    </location>
</feature>
<feature type="compositionally biased region" description="Low complexity" evidence="1">
    <location>
        <begin position="257"/>
        <end position="271"/>
    </location>
</feature>
<evidence type="ECO:0000313" key="4">
    <source>
        <dbReference type="Proteomes" id="UP001432027"/>
    </source>
</evidence>
<feature type="non-terminal residue" evidence="3">
    <location>
        <position position="1"/>
    </location>
</feature>
<dbReference type="EMBL" id="BTSX01000005">
    <property type="protein sequence ID" value="GMT02099.1"/>
    <property type="molecule type" value="Genomic_DNA"/>
</dbReference>
<dbReference type="InterPro" id="IPR036691">
    <property type="entry name" value="Endo/exonu/phosph_ase_sf"/>
</dbReference>
<dbReference type="GO" id="GO:0003824">
    <property type="term" value="F:catalytic activity"/>
    <property type="evidence" value="ECO:0007669"/>
    <property type="project" value="InterPro"/>
</dbReference>
<dbReference type="InterPro" id="IPR005135">
    <property type="entry name" value="Endo/exonuclease/phosphatase"/>
</dbReference>
<gene>
    <name evidence="3" type="ORF">PENTCL1PPCAC_24273</name>
</gene>
<dbReference type="Proteomes" id="UP001432027">
    <property type="component" value="Unassembled WGS sequence"/>
</dbReference>
<dbReference type="Gene3D" id="3.60.10.10">
    <property type="entry name" value="Endonuclease/exonuclease/phosphatase"/>
    <property type="match status" value="1"/>
</dbReference>
<feature type="region of interest" description="Disordered" evidence="1">
    <location>
        <begin position="257"/>
        <end position="299"/>
    </location>
</feature>
<feature type="region of interest" description="Disordered" evidence="1">
    <location>
        <begin position="1"/>
        <end position="21"/>
    </location>
</feature>
<sequence length="527" mass="58415">STPKNKAPLPPEARGFPRYASQESVDNLTTKMEAIEVMLAKILSIVDSPSPSLPSPITPSLAPMIDLVSRQVYEAYTKAASDVSEYASKEKRAVIIGSVEKMDPSERVASDQKMVETLIDYCGDPVVKKALDEGLITHHRHPKERPPGSRPLKIEFPNKSIRDALLSGIRSKPGRTPLPSRSFVRRDLTPHQLELERSARDEVIDKNPVAGKLAFGVRDYSIISYRTPSDLLPNYGQFRKNRYAPPKNNSADRIHSALSTASTPASSSSAPLTPPTLPETRTNYVNNAPRGGGAAKPRISRQHYYASQSTVPVYYANARSIRCKQTQLSFLLSAFAYRLISLTETWLADSDCDAYLIGGFPDYLVFRCDRKVTDDSGRGGGVACIVHNSLDPVLVSTFVSSLLEAACILDLHLTYSTSLPFHKIKVITVYRSPSSPSSSFSSFLSFIAPLITHDFPCLLIGDFNYPHIDWSSMSSPSHEDFIDFVSDYQLHQFVTFPTRLSNCLDLVFCNYDVIRNIFVFLPLPNVA</sequence>
<dbReference type="Pfam" id="PF14529">
    <property type="entry name" value="Exo_endo_phos_2"/>
    <property type="match status" value="1"/>
</dbReference>
<evidence type="ECO:0000256" key="1">
    <source>
        <dbReference type="SAM" id="MobiDB-lite"/>
    </source>
</evidence>
<reference evidence="3" key="1">
    <citation type="submission" date="2023-10" db="EMBL/GenBank/DDBJ databases">
        <title>Genome assembly of Pristionchus species.</title>
        <authorList>
            <person name="Yoshida K."/>
            <person name="Sommer R.J."/>
        </authorList>
    </citation>
    <scope>NUCLEOTIDE SEQUENCE</scope>
    <source>
        <strain evidence="3">RS0144</strain>
    </source>
</reference>
<keyword evidence="4" id="KW-1185">Reference proteome</keyword>
<evidence type="ECO:0000259" key="2">
    <source>
        <dbReference type="Pfam" id="PF14529"/>
    </source>
</evidence>
<name>A0AAV5U6R2_9BILA</name>
<organism evidence="3 4">
    <name type="scientific">Pristionchus entomophagus</name>
    <dbReference type="NCBI Taxonomy" id="358040"/>
    <lineage>
        <taxon>Eukaryota</taxon>
        <taxon>Metazoa</taxon>
        <taxon>Ecdysozoa</taxon>
        <taxon>Nematoda</taxon>
        <taxon>Chromadorea</taxon>
        <taxon>Rhabditida</taxon>
        <taxon>Rhabditina</taxon>
        <taxon>Diplogasteromorpha</taxon>
        <taxon>Diplogasteroidea</taxon>
        <taxon>Neodiplogasteridae</taxon>
        <taxon>Pristionchus</taxon>
    </lineage>
</organism>
<accession>A0AAV5U6R2</accession>
<dbReference type="PANTHER" id="PTHR21459:SF2">
    <property type="entry name" value="PROTEIN CBG08968"/>
    <property type="match status" value="1"/>
</dbReference>
<dbReference type="SUPFAM" id="SSF56219">
    <property type="entry name" value="DNase I-like"/>
    <property type="match status" value="1"/>
</dbReference>
<proteinExistence type="predicted"/>
<dbReference type="PANTHER" id="PTHR21459">
    <property type="entry name" value="PROTEIN CBG08968"/>
    <property type="match status" value="1"/>
</dbReference>
<comment type="caution">
    <text evidence="3">The sequence shown here is derived from an EMBL/GenBank/DDBJ whole genome shotgun (WGS) entry which is preliminary data.</text>
</comment>
<evidence type="ECO:0000313" key="3">
    <source>
        <dbReference type="EMBL" id="GMT02099.1"/>
    </source>
</evidence>
<dbReference type="AlphaFoldDB" id="A0AAV5U6R2"/>